<dbReference type="PROSITE" id="PS50076">
    <property type="entry name" value="DNAJ_2"/>
    <property type="match status" value="1"/>
</dbReference>
<evidence type="ECO:0000259" key="2">
    <source>
        <dbReference type="PROSITE" id="PS50076"/>
    </source>
</evidence>
<dbReference type="Pfam" id="PF00226">
    <property type="entry name" value="DnaJ"/>
    <property type="match status" value="1"/>
</dbReference>
<organism evidence="3 4">
    <name type="scientific">Tribonema minus</name>
    <dbReference type="NCBI Taxonomy" id="303371"/>
    <lineage>
        <taxon>Eukaryota</taxon>
        <taxon>Sar</taxon>
        <taxon>Stramenopiles</taxon>
        <taxon>Ochrophyta</taxon>
        <taxon>PX clade</taxon>
        <taxon>Xanthophyceae</taxon>
        <taxon>Tribonematales</taxon>
        <taxon>Tribonemataceae</taxon>
        <taxon>Tribonema</taxon>
    </lineage>
</organism>
<dbReference type="OrthoDB" id="445556at2759"/>
<dbReference type="EMBL" id="JAFCMP010000021">
    <property type="protein sequence ID" value="KAG5191257.1"/>
    <property type="molecule type" value="Genomic_DNA"/>
</dbReference>
<protein>
    <recommendedName>
        <fullName evidence="2">J domain-containing protein</fullName>
    </recommendedName>
</protein>
<feature type="region of interest" description="Disordered" evidence="1">
    <location>
        <begin position="136"/>
        <end position="159"/>
    </location>
</feature>
<feature type="region of interest" description="Disordered" evidence="1">
    <location>
        <begin position="180"/>
        <end position="238"/>
    </location>
</feature>
<name>A0A835ZFJ0_9STRA</name>
<proteinExistence type="predicted"/>
<evidence type="ECO:0000313" key="3">
    <source>
        <dbReference type="EMBL" id="KAG5191257.1"/>
    </source>
</evidence>
<feature type="compositionally biased region" description="Basic and acidic residues" evidence="1">
    <location>
        <begin position="188"/>
        <end position="197"/>
    </location>
</feature>
<dbReference type="InterPro" id="IPR001623">
    <property type="entry name" value="DnaJ_domain"/>
</dbReference>
<dbReference type="SUPFAM" id="SSF46565">
    <property type="entry name" value="Chaperone J-domain"/>
    <property type="match status" value="1"/>
</dbReference>
<dbReference type="InterPro" id="IPR036869">
    <property type="entry name" value="J_dom_sf"/>
</dbReference>
<sequence length="440" mass="48448">MPDPQHKDRDALLLKKLAGPTKTARAILYLVCIDKCSATWSEYKSILSSSEYTPTGKMLCPDLQHPGPMRMQYTSQWTTTVRVRGWKHPLMWEDSEGVHHVMTDVVRVARYFLSTLTPDDVAKFNNSPHAKAVVSTPITTKKEPETDKAVKKRKNGQDEIEASIALGQDMIKASIKQDKENAPNVGMPEDHTGEHGSDAANSMRDSRAQSIDVSAQESQGVSPQSNVTGSNDSVQESLGDNNSALADIVLQSQVDGVEVPESHADGVDHGSGCDDMEKLKQDLDVADAAYSAALFRGGLENTSENHRVIAETEEKFRKASIAYNKAMMRGDRERRHAASESQGEDAYWRQQSWGVSWGDCCEMSDDDSNKCTLCDDDDEGETECPLVILGLICGGDYDMAEIKSAYRKASLKAHPDKRGGKTVDMQRVAAAYEKVKENNN</sequence>
<dbReference type="Gene3D" id="1.10.287.110">
    <property type="entry name" value="DnaJ domain"/>
    <property type="match status" value="1"/>
</dbReference>
<dbReference type="SMART" id="SM00271">
    <property type="entry name" value="DnaJ"/>
    <property type="match status" value="1"/>
</dbReference>
<feature type="compositionally biased region" description="Polar residues" evidence="1">
    <location>
        <begin position="208"/>
        <end position="238"/>
    </location>
</feature>
<dbReference type="AlphaFoldDB" id="A0A835ZFJ0"/>
<evidence type="ECO:0000313" key="4">
    <source>
        <dbReference type="Proteomes" id="UP000664859"/>
    </source>
</evidence>
<comment type="caution">
    <text evidence="3">The sequence shown here is derived from an EMBL/GenBank/DDBJ whole genome shotgun (WGS) entry which is preliminary data.</text>
</comment>
<feature type="domain" description="J" evidence="2">
    <location>
        <begin position="384"/>
        <end position="440"/>
    </location>
</feature>
<feature type="compositionally biased region" description="Basic and acidic residues" evidence="1">
    <location>
        <begin position="140"/>
        <end position="149"/>
    </location>
</feature>
<keyword evidence="4" id="KW-1185">Reference proteome</keyword>
<gene>
    <name evidence="3" type="ORF">JKP88DRAFT_296212</name>
</gene>
<dbReference type="CDD" id="cd06257">
    <property type="entry name" value="DnaJ"/>
    <property type="match status" value="1"/>
</dbReference>
<dbReference type="Proteomes" id="UP000664859">
    <property type="component" value="Unassembled WGS sequence"/>
</dbReference>
<reference evidence="3" key="1">
    <citation type="submission" date="2021-02" db="EMBL/GenBank/DDBJ databases">
        <title>First Annotated Genome of the Yellow-green Alga Tribonema minus.</title>
        <authorList>
            <person name="Mahan K.M."/>
        </authorList>
    </citation>
    <scope>NUCLEOTIDE SEQUENCE</scope>
    <source>
        <strain evidence="3">UTEX B ZZ1240</strain>
    </source>
</reference>
<evidence type="ECO:0000256" key="1">
    <source>
        <dbReference type="SAM" id="MobiDB-lite"/>
    </source>
</evidence>
<accession>A0A835ZFJ0</accession>